<proteinExistence type="inferred from homology"/>
<dbReference type="GO" id="GO:0009097">
    <property type="term" value="P:isoleucine biosynthetic process"/>
    <property type="evidence" value="ECO:0007669"/>
    <property type="project" value="TreeGrafter"/>
</dbReference>
<evidence type="ECO:0000259" key="5">
    <source>
        <dbReference type="Pfam" id="PF02775"/>
    </source>
</evidence>
<dbReference type="PANTHER" id="PTHR18968">
    <property type="entry name" value="THIAMINE PYROPHOSPHATE ENZYMES"/>
    <property type="match status" value="1"/>
</dbReference>
<organism evidence="7 8">
    <name type="scientific">Parageobacillus thermoglucosidasius</name>
    <name type="common">Geobacillus thermoglucosidasius</name>
    <dbReference type="NCBI Taxonomy" id="1426"/>
    <lineage>
        <taxon>Bacteria</taxon>
        <taxon>Bacillati</taxon>
        <taxon>Bacillota</taxon>
        <taxon>Bacilli</taxon>
        <taxon>Bacillales</taxon>
        <taxon>Anoxybacillaceae</taxon>
        <taxon>Parageobacillus</taxon>
    </lineage>
</organism>
<dbReference type="PROSITE" id="PS00187">
    <property type="entry name" value="TPP_ENZYMES"/>
    <property type="match status" value="1"/>
</dbReference>
<evidence type="ECO:0000256" key="2">
    <source>
        <dbReference type="ARBA" id="ARBA00023052"/>
    </source>
</evidence>
<dbReference type="InterPro" id="IPR045229">
    <property type="entry name" value="TPP_enz"/>
</dbReference>
<dbReference type="InterPro" id="IPR029061">
    <property type="entry name" value="THDP-binding"/>
</dbReference>
<feature type="domain" description="Thiamine pyrophosphate enzyme N-terminal TPP-binding" evidence="6">
    <location>
        <begin position="6"/>
        <end position="134"/>
    </location>
</feature>
<evidence type="ECO:0000256" key="3">
    <source>
        <dbReference type="RuleBase" id="RU362132"/>
    </source>
</evidence>
<dbReference type="OrthoDB" id="2443624at2"/>
<dbReference type="RefSeq" id="WP_064551666.1">
    <property type="nucleotide sequence ID" value="NZ_LXMA01000023.1"/>
</dbReference>
<dbReference type="NCBIfam" id="NF006203">
    <property type="entry name" value="PRK08327.1"/>
    <property type="match status" value="1"/>
</dbReference>
<dbReference type="CDD" id="cd07035">
    <property type="entry name" value="TPP_PYR_POX_like"/>
    <property type="match status" value="1"/>
</dbReference>
<evidence type="ECO:0000313" key="8">
    <source>
        <dbReference type="Proteomes" id="UP000078290"/>
    </source>
</evidence>
<keyword evidence="2 3" id="KW-0786">Thiamine pyrophosphate</keyword>
<comment type="caution">
    <text evidence="7">The sequence shown here is derived from an EMBL/GenBank/DDBJ whole genome shotgun (WGS) entry which is preliminary data.</text>
</comment>
<dbReference type="GO" id="GO:0050660">
    <property type="term" value="F:flavin adenine dinucleotide binding"/>
    <property type="evidence" value="ECO:0007669"/>
    <property type="project" value="TreeGrafter"/>
</dbReference>
<dbReference type="CDD" id="cd02002">
    <property type="entry name" value="TPP_BFDC"/>
    <property type="match status" value="1"/>
</dbReference>
<dbReference type="Pfam" id="PF00205">
    <property type="entry name" value="TPP_enzyme_M"/>
    <property type="match status" value="1"/>
</dbReference>
<evidence type="ECO:0000259" key="6">
    <source>
        <dbReference type="Pfam" id="PF02776"/>
    </source>
</evidence>
<comment type="similarity">
    <text evidence="1 3">Belongs to the TPP enzyme family.</text>
</comment>
<feature type="domain" description="Thiamine pyrophosphate enzyme central" evidence="4">
    <location>
        <begin position="210"/>
        <end position="316"/>
    </location>
</feature>
<dbReference type="InterPro" id="IPR029035">
    <property type="entry name" value="DHS-like_NAD/FAD-binding_dom"/>
</dbReference>
<gene>
    <name evidence="7" type="ORF">A7K69_07045</name>
</gene>
<dbReference type="GO" id="GO:0003984">
    <property type="term" value="F:acetolactate synthase activity"/>
    <property type="evidence" value="ECO:0007669"/>
    <property type="project" value="TreeGrafter"/>
</dbReference>
<evidence type="ECO:0000256" key="1">
    <source>
        <dbReference type="ARBA" id="ARBA00007812"/>
    </source>
</evidence>
<protein>
    <submittedName>
        <fullName evidence="7">Acetolactate synthase</fullName>
    </submittedName>
</protein>
<evidence type="ECO:0000313" key="7">
    <source>
        <dbReference type="EMBL" id="OAT72694.1"/>
    </source>
</evidence>
<dbReference type="InterPro" id="IPR012001">
    <property type="entry name" value="Thiamin_PyroP_enz_TPP-bd_dom"/>
</dbReference>
<dbReference type="AlphaFoldDB" id="A0A1B7KRI9"/>
<dbReference type="EMBL" id="LXMA01000023">
    <property type="protein sequence ID" value="OAT72694.1"/>
    <property type="molecule type" value="Genomic_DNA"/>
</dbReference>
<dbReference type="GO" id="GO:0005948">
    <property type="term" value="C:acetolactate synthase complex"/>
    <property type="evidence" value="ECO:0007669"/>
    <property type="project" value="TreeGrafter"/>
</dbReference>
<dbReference type="Proteomes" id="UP000078290">
    <property type="component" value="Unassembled WGS sequence"/>
</dbReference>
<name>A0A1B7KRI9_PARTM</name>
<dbReference type="GO" id="GO:0030976">
    <property type="term" value="F:thiamine pyrophosphate binding"/>
    <property type="evidence" value="ECO:0007669"/>
    <property type="project" value="InterPro"/>
</dbReference>
<dbReference type="InterPro" id="IPR000399">
    <property type="entry name" value="TPP-bd_CS"/>
</dbReference>
<dbReference type="Pfam" id="PF02775">
    <property type="entry name" value="TPP_enzyme_C"/>
    <property type="match status" value="1"/>
</dbReference>
<evidence type="ECO:0000259" key="4">
    <source>
        <dbReference type="Pfam" id="PF00205"/>
    </source>
</evidence>
<dbReference type="Gene3D" id="3.40.50.970">
    <property type="match status" value="2"/>
</dbReference>
<dbReference type="Pfam" id="PF02776">
    <property type="entry name" value="TPP_enzyme_N"/>
    <property type="match status" value="1"/>
</dbReference>
<dbReference type="Gene3D" id="3.40.50.1220">
    <property type="entry name" value="TPP-binding domain"/>
    <property type="match status" value="1"/>
</dbReference>
<feature type="domain" description="Thiamine pyrophosphate enzyme TPP-binding" evidence="5">
    <location>
        <begin position="416"/>
        <end position="567"/>
    </location>
</feature>
<dbReference type="SUPFAM" id="SSF52467">
    <property type="entry name" value="DHS-like NAD/FAD-binding domain"/>
    <property type="match status" value="1"/>
</dbReference>
<dbReference type="InterPro" id="IPR012000">
    <property type="entry name" value="Thiamin_PyroP_enz_cen_dom"/>
</dbReference>
<dbReference type="GO" id="GO:0009099">
    <property type="term" value="P:L-valine biosynthetic process"/>
    <property type="evidence" value="ECO:0007669"/>
    <property type="project" value="TreeGrafter"/>
</dbReference>
<dbReference type="PANTHER" id="PTHR18968:SF164">
    <property type="entry name" value="PYRUVATE DECARBOXYLASE"/>
    <property type="match status" value="1"/>
</dbReference>
<dbReference type="InterPro" id="IPR011766">
    <property type="entry name" value="TPP_enzyme_TPP-bd"/>
</dbReference>
<sequence>MFDKYTTSTAFLEALQEAGVSYIFCNLGSDHPAIIESLAEASQKGIKLPKVITCPHEMVALSAAHGFAQVTGKPQAVIVHVECGTQNLGGAIHNAAKGRVPVLIFAGASPFTQEGEMIGSRNEFIHWIQDVFDQRGIVRGYVKYNNEIRSGKNVKQLVHRALQIAQSDPKGPVYLVGPREVMEEDAERIIINPALWEPIRPSALPEEGVQEIVINLVNAKNPLIITSYLGRNSKAVNELIRLSERLSIPVIESVPNYMNFPSNHPMHCGYLWNSQEQNDLLSRADAVLVLDSDVPWIPLKNKPSEHCKIYYIDVDPLKEQMPLWYIPSQRFFRADSYTALQQLNRLLERTSINQEVVRKRYKIIEKIHCEQRKNWREQEQYREDVITPEYLTACVREIVDENTIIVNEGISNYEAIYRHIQVSKPGSIIGSGAGSLGWNGGASIGVKLAMPDKKVINLTGDGSYLFSIPSTVHWMARRYQTPFLTVIYNNRGWKSPKLSTLGVHPKGIASKINEFWVSFEPSADLAKIAEAAGGAYAQTVTKPGELKEALQNGLQALEKGRSAVLDVYLPSVEEE</sequence>
<accession>A0A1B7KRI9</accession>
<dbReference type="GO" id="GO:0000287">
    <property type="term" value="F:magnesium ion binding"/>
    <property type="evidence" value="ECO:0007669"/>
    <property type="project" value="InterPro"/>
</dbReference>
<reference evidence="8" key="1">
    <citation type="submission" date="2016-05" db="EMBL/GenBank/DDBJ databases">
        <authorList>
            <person name="Wang W."/>
            <person name="Zhu L."/>
        </authorList>
    </citation>
    <scope>NUCLEOTIDE SEQUENCE [LARGE SCALE GENOMIC DNA]</scope>
    <source>
        <strain evidence="8">W-2</strain>
    </source>
</reference>
<dbReference type="SUPFAM" id="SSF52518">
    <property type="entry name" value="Thiamin diphosphate-binding fold (THDP-binding)"/>
    <property type="match status" value="2"/>
</dbReference>